<dbReference type="InterPro" id="IPR016040">
    <property type="entry name" value="NAD(P)-bd_dom"/>
</dbReference>
<dbReference type="Proteomes" id="UP000320300">
    <property type="component" value="Unassembled WGS sequence"/>
</dbReference>
<keyword evidence="3" id="KW-1185">Reference proteome</keyword>
<dbReference type="RefSeq" id="WP_142528125.1">
    <property type="nucleotide sequence ID" value="NZ_CBCSJO010000001.1"/>
</dbReference>
<feature type="domain" description="NAD(P)-binding" evidence="1">
    <location>
        <begin position="11"/>
        <end position="199"/>
    </location>
</feature>
<dbReference type="InterPro" id="IPR051606">
    <property type="entry name" value="Polyketide_Oxido-like"/>
</dbReference>
<accession>A0A521D2T2</accession>
<protein>
    <submittedName>
        <fullName evidence="2">NAD(P)H-binding</fullName>
    </submittedName>
</protein>
<dbReference type="SUPFAM" id="SSF51735">
    <property type="entry name" value="NAD(P)-binding Rossmann-fold domains"/>
    <property type="match status" value="1"/>
</dbReference>
<sequence>MNQNRKIAVLGGGGRTGKYLITKLIDKGYFVKILLRDPEKFEIKSSLIQIIQGDAIEGSIIRSLIHGCDAVISTIGQRKGEQLIAEQATRNVLDAMLQFGIERYILVAGINIDTPFDNKGPETVIATNWMKTNFPLIQEDRQKAYKLLVKSDIKWTLVRVPFIYFNNGDGNVDINLNDCLGNKIYADNIAWFLVKQLTDDTYINKAPFIYNS</sequence>
<organism evidence="2 3">
    <name type="scientific">Pedobacter westerhofensis</name>
    <dbReference type="NCBI Taxonomy" id="425512"/>
    <lineage>
        <taxon>Bacteria</taxon>
        <taxon>Pseudomonadati</taxon>
        <taxon>Bacteroidota</taxon>
        <taxon>Sphingobacteriia</taxon>
        <taxon>Sphingobacteriales</taxon>
        <taxon>Sphingobacteriaceae</taxon>
        <taxon>Pedobacter</taxon>
    </lineage>
</organism>
<dbReference type="Gene3D" id="3.40.50.720">
    <property type="entry name" value="NAD(P)-binding Rossmann-like Domain"/>
    <property type="match status" value="1"/>
</dbReference>
<dbReference type="EMBL" id="FXTN01000004">
    <property type="protein sequence ID" value="SMO65998.1"/>
    <property type="molecule type" value="Genomic_DNA"/>
</dbReference>
<evidence type="ECO:0000313" key="3">
    <source>
        <dbReference type="Proteomes" id="UP000320300"/>
    </source>
</evidence>
<gene>
    <name evidence="2" type="ORF">SAMN06265348_104450</name>
</gene>
<evidence type="ECO:0000313" key="2">
    <source>
        <dbReference type="EMBL" id="SMO65998.1"/>
    </source>
</evidence>
<dbReference type="OrthoDB" id="9790734at2"/>
<proteinExistence type="predicted"/>
<reference evidence="2 3" key="1">
    <citation type="submission" date="2017-05" db="EMBL/GenBank/DDBJ databases">
        <authorList>
            <person name="Varghese N."/>
            <person name="Submissions S."/>
        </authorList>
    </citation>
    <scope>NUCLEOTIDE SEQUENCE [LARGE SCALE GENOMIC DNA]</scope>
    <source>
        <strain evidence="2 3">DSM 19036</strain>
    </source>
</reference>
<dbReference type="PANTHER" id="PTHR43355:SF2">
    <property type="entry name" value="FLAVIN REDUCTASE (NADPH)"/>
    <property type="match status" value="1"/>
</dbReference>
<name>A0A521D2T2_9SPHI</name>
<dbReference type="InterPro" id="IPR036291">
    <property type="entry name" value="NAD(P)-bd_dom_sf"/>
</dbReference>
<evidence type="ECO:0000259" key="1">
    <source>
        <dbReference type="Pfam" id="PF13460"/>
    </source>
</evidence>
<dbReference type="PANTHER" id="PTHR43355">
    <property type="entry name" value="FLAVIN REDUCTASE (NADPH)"/>
    <property type="match status" value="1"/>
</dbReference>
<dbReference type="AlphaFoldDB" id="A0A521D2T2"/>
<dbReference type="GO" id="GO:0004074">
    <property type="term" value="F:biliverdin reductase [NAD(P)H] activity"/>
    <property type="evidence" value="ECO:0007669"/>
    <property type="project" value="TreeGrafter"/>
</dbReference>
<dbReference type="GO" id="GO:0042602">
    <property type="term" value="F:riboflavin reductase (NADPH) activity"/>
    <property type="evidence" value="ECO:0007669"/>
    <property type="project" value="TreeGrafter"/>
</dbReference>
<dbReference type="Pfam" id="PF13460">
    <property type="entry name" value="NAD_binding_10"/>
    <property type="match status" value="1"/>
</dbReference>